<keyword evidence="3" id="KW-1133">Transmembrane helix</keyword>
<dbReference type="Pfam" id="PF04116">
    <property type="entry name" value="FA_hydroxylase"/>
    <property type="match status" value="1"/>
</dbReference>
<evidence type="ECO:0000313" key="6">
    <source>
        <dbReference type="EMBL" id="SCU79288.1"/>
    </source>
</evidence>
<dbReference type="OrthoDB" id="408954at2759"/>
<protein>
    <submittedName>
        <fullName evidence="6">LAME_0A08086g1_1</fullName>
    </submittedName>
</protein>
<comment type="subcellular location">
    <subcellularLocation>
        <location evidence="1">Membrane</location>
    </subcellularLocation>
</comment>
<name>A0A1G4IR52_9SACH</name>
<evidence type="ECO:0000259" key="5">
    <source>
        <dbReference type="Pfam" id="PF04116"/>
    </source>
</evidence>
<feature type="domain" description="Fatty acid hydroxylase" evidence="5">
    <location>
        <begin position="128"/>
        <end position="283"/>
    </location>
</feature>
<reference evidence="7" key="1">
    <citation type="submission" date="2016-03" db="EMBL/GenBank/DDBJ databases">
        <authorList>
            <person name="Devillers Hugo."/>
        </authorList>
    </citation>
    <scope>NUCLEOTIDE SEQUENCE [LARGE SCALE GENOMIC DNA]</scope>
</reference>
<gene>
    <name evidence="6" type="ORF">LAME_0A08086G</name>
</gene>
<dbReference type="GO" id="GO:0016491">
    <property type="term" value="F:oxidoreductase activity"/>
    <property type="evidence" value="ECO:0007669"/>
    <property type="project" value="InterPro"/>
</dbReference>
<dbReference type="EMBL" id="LT598483">
    <property type="protein sequence ID" value="SCU79288.1"/>
    <property type="molecule type" value="Genomic_DNA"/>
</dbReference>
<keyword evidence="7" id="KW-1185">Reference proteome</keyword>
<sequence>MNFSYVPTLSSQSEHNRSPTTVNSALEMYPGLQGLGSRVPLSLRVWAVQQAVYHAFSLIFQFCDETGAMRCFKARNADRKSYAGLLLRVLFNQCFVLLPSMILVEYWGLCFTGQSSQVFWKQYLMAPLIMTVGHDVVQYFTHRHLLHQPNGKLTRALGHSVHHTTGATKAISACYMSAPDFFLEIVLPYLVPLAIVGGGGRNTLFHSLVAGLGAIGGLYEHSGYDFSGIFRKKISDSTAVSLLTNFLSSFLDNRSHTEHHVRGTVSFSDGFGSPGICDTIFGTRWDLVAIRRGNTVKKE</sequence>
<organism evidence="6 7">
    <name type="scientific">Lachancea meyersii CBS 8951</name>
    <dbReference type="NCBI Taxonomy" id="1266667"/>
    <lineage>
        <taxon>Eukaryota</taxon>
        <taxon>Fungi</taxon>
        <taxon>Dikarya</taxon>
        <taxon>Ascomycota</taxon>
        <taxon>Saccharomycotina</taxon>
        <taxon>Saccharomycetes</taxon>
        <taxon>Saccharomycetales</taxon>
        <taxon>Saccharomycetaceae</taxon>
        <taxon>Lachancea</taxon>
    </lineage>
</organism>
<dbReference type="InterPro" id="IPR006694">
    <property type="entry name" value="Fatty_acid_hydroxylase"/>
</dbReference>
<evidence type="ECO:0000256" key="4">
    <source>
        <dbReference type="ARBA" id="ARBA00023136"/>
    </source>
</evidence>
<evidence type="ECO:0000256" key="2">
    <source>
        <dbReference type="ARBA" id="ARBA00022692"/>
    </source>
</evidence>
<dbReference type="InterPro" id="IPR050307">
    <property type="entry name" value="Sterol_Desaturase_Related"/>
</dbReference>
<dbReference type="PANTHER" id="PTHR11863">
    <property type="entry name" value="STEROL DESATURASE"/>
    <property type="match status" value="1"/>
</dbReference>
<evidence type="ECO:0000256" key="3">
    <source>
        <dbReference type="ARBA" id="ARBA00022989"/>
    </source>
</evidence>
<dbReference type="AlphaFoldDB" id="A0A1G4IR52"/>
<accession>A0A1G4IR52</accession>
<dbReference type="Proteomes" id="UP000191144">
    <property type="component" value="Chromosome A"/>
</dbReference>
<evidence type="ECO:0000256" key="1">
    <source>
        <dbReference type="ARBA" id="ARBA00004370"/>
    </source>
</evidence>
<dbReference type="GO" id="GO:0008610">
    <property type="term" value="P:lipid biosynthetic process"/>
    <property type="evidence" value="ECO:0007669"/>
    <property type="project" value="InterPro"/>
</dbReference>
<dbReference type="GO" id="GO:0005506">
    <property type="term" value="F:iron ion binding"/>
    <property type="evidence" value="ECO:0007669"/>
    <property type="project" value="InterPro"/>
</dbReference>
<keyword evidence="4" id="KW-0472">Membrane</keyword>
<evidence type="ECO:0000313" key="7">
    <source>
        <dbReference type="Proteomes" id="UP000191144"/>
    </source>
</evidence>
<keyword evidence="2" id="KW-0812">Transmembrane</keyword>
<proteinExistence type="predicted"/>
<dbReference type="GO" id="GO:0016020">
    <property type="term" value="C:membrane"/>
    <property type="evidence" value="ECO:0007669"/>
    <property type="project" value="UniProtKB-SubCell"/>
</dbReference>